<reference evidence="2" key="1">
    <citation type="journal article" date="2013" name="Mol. Plant Microbe Interact.">
        <title>Global aspects of pacC regulation of pathogenicity genes in Colletotrichum gloeosporioides as revealed by transcriptome analysis.</title>
        <authorList>
            <person name="Alkan N."/>
            <person name="Meng X."/>
            <person name="Friedlander G."/>
            <person name="Reuveni E."/>
            <person name="Sukno S."/>
            <person name="Sherman A."/>
            <person name="Thon M."/>
            <person name="Fluhr R."/>
            <person name="Prusky D."/>
        </authorList>
    </citation>
    <scope>NUCLEOTIDE SEQUENCE [LARGE SCALE GENOMIC DNA]</scope>
    <source>
        <strain evidence="2">Cg-14</strain>
    </source>
</reference>
<proteinExistence type="predicted"/>
<name>T0L351_COLGC</name>
<comment type="caution">
    <text evidence="1">The sequence shown here is derived from an EMBL/GenBank/DDBJ whole genome shotgun (WGS) entry which is preliminary data.</text>
</comment>
<organism evidence="1 2">
    <name type="scientific">Colletotrichum gloeosporioides (strain Cg-14)</name>
    <name type="common">Anthracnose fungus</name>
    <name type="synonym">Glomerella cingulata</name>
    <dbReference type="NCBI Taxonomy" id="1237896"/>
    <lineage>
        <taxon>Eukaryota</taxon>
        <taxon>Fungi</taxon>
        <taxon>Dikarya</taxon>
        <taxon>Ascomycota</taxon>
        <taxon>Pezizomycotina</taxon>
        <taxon>Sordariomycetes</taxon>
        <taxon>Hypocreomycetidae</taxon>
        <taxon>Glomerellales</taxon>
        <taxon>Glomerellaceae</taxon>
        <taxon>Colletotrichum</taxon>
        <taxon>Colletotrichum gloeosporioides species complex</taxon>
    </lineage>
</organism>
<evidence type="ECO:0000313" key="1">
    <source>
        <dbReference type="EMBL" id="EQB46061.1"/>
    </source>
</evidence>
<dbReference type="Proteomes" id="UP000015530">
    <property type="component" value="Unassembled WGS sequence"/>
</dbReference>
<dbReference type="HOGENOM" id="CLU_2454601_0_0_1"/>
<gene>
    <name evidence="1" type="ORF">CGLO_14931</name>
</gene>
<dbReference type="EMBL" id="AMYD01003546">
    <property type="protein sequence ID" value="EQB46061.1"/>
    <property type="molecule type" value="Genomic_DNA"/>
</dbReference>
<sequence>MPTAAAEQQITKLRSLMDLLTTSVNDLITELSYSPSRKSTAGDRADIRIPRGPKTEEVRKCIIAAAASLEAAVLTPQWRLSYLYTKVMV</sequence>
<evidence type="ECO:0000313" key="2">
    <source>
        <dbReference type="Proteomes" id="UP000015530"/>
    </source>
</evidence>
<accession>T0L351</accession>
<protein>
    <submittedName>
        <fullName evidence="1">Uncharacterized protein</fullName>
    </submittedName>
</protein>
<dbReference type="AlphaFoldDB" id="T0L351"/>